<dbReference type="Pfam" id="PF07717">
    <property type="entry name" value="OB_NTP_bind"/>
    <property type="match status" value="1"/>
</dbReference>
<dbReference type="HOGENOM" id="CLU_001832_5_4_1"/>
<comment type="caution">
    <text evidence="2">The sequence shown here is derived from an EMBL/GenBank/DDBJ whole genome shotgun (WGS) entry which is preliminary data.</text>
</comment>
<dbReference type="AlphaFoldDB" id="A0A015K151"/>
<dbReference type="PANTHER" id="PTHR18934:SF136">
    <property type="entry name" value="ATP-DEPENDENT RNA HELICASE DHX35-RELATED"/>
    <property type="match status" value="1"/>
</dbReference>
<evidence type="ECO:0000259" key="1">
    <source>
        <dbReference type="Pfam" id="PF07717"/>
    </source>
</evidence>
<name>A0A015K151_RHIIW</name>
<dbReference type="GO" id="GO:0071013">
    <property type="term" value="C:catalytic step 2 spliceosome"/>
    <property type="evidence" value="ECO:0007669"/>
    <property type="project" value="TreeGrafter"/>
</dbReference>
<organism evidence="2 3">
    <name type="scientific">Rhizophagus irregularis (strain DAOM 197198w)</name>
    <name type="common">Glomus intraradices</name>
    <dbReference type="NCBI Taxonomy" id="1432141"/>
    <lineage>
        <taxon>Eukaryota</taxon>
        <taxon>Fungi</taxon>
        <taxon>Fungi incertae sedis</taxon>
        <taxon>Mucoromycota</taxon>
        <taxon>Glomeromycotina</taxon>
        <taxon>Glomeromycetes</taxon>
        <taxon>Glomerales</taxon>
        <taxon>Glomeraceae</taxon>
        <taxon>Rhizophagus</taxon>
    </lineage>
</organism>
<evidence type="ECO:0000313" key="3">
    <source>
        <dbReference type="Proteomes" id="UP000022910"/>
    </source>
</evidence>
<accession>A0A015K151</accession>
<dbReference type="STRING" id="1432141.A0A015K151"/>
<evidence type="ECO:0000313" key="2">
    <source>
        <dbReference type="EMBL" id="EXX73375.1"/>
    </source>
</evidence>
<keyword evidence="3" id="KW-1185">Reference proteome</keyword>
<dbReference type="OMA" id="NEDERWC"/>
<protein>
    <submittedName>
        <fullName evidence="2">Prp43p</fullName>
    </submittedName>
</protein>
<dbReference type="GO" id="GO:0004386">
    <property type="term" value="F:helicase activity"/>
    <property type="evidence" value="ECO:0007669"/>
    <property type="project" value="TreeGrafter"/>
</dbReference>
<proteinExistence type="predicted"/>
<gene>
    <name evidence="2" type="ORF">RirG_060860</name>
</gene>
<sequence>MKKKHNNHTIFPSIGSTGNSANCIPNGMNVFVTPSSPSAEFEEEKRKFAVEEGDHITSLNVFNAFVTRGKKSARWCHQRYLNFRALSRALSIREQLKKYLVRFDVPIESCGNDTVKIRKCLVSGYFAHAAKMQSDGSFRSVRDNVELHVHPSSILFTRNAPWVIFHEVVSTTKAFMRELTIIDPAWLTELAPHFYEIRKTSLPAH</sequence>
<dbReference type="InterPro" id="IPR011709">
    <property type="entry name" value="DEAD-box_helicase_OB_fold"/>
</dbReference>
<dbReference type="OrthoDB" id="10253254at2759"/>
<feature type="domain" description="DEAD-box helicase OB fold" evidence="1">
    <location>
        <begin position="117"/>
        <end position="193"/>
    </location>
</feature>
<reference evidence="2 3" key="1">
    <citation type="submission" date="2014-02" db="EMBL/GenBank/DDBJ databases">
        <title>Single nucleus genome sequencing reveals high similarity among nuclei of an endomycorrhizal fungus.</title>
        <authorList>
            <person name="Lin K."/>
            <person name="Geurts R."/>
            <person name="Zhang Z."/>
            <person name="Limpens E."/>
            <person name="Saunders D.G."/>
            <person name="Mu D."/>
            <person name="Pang E."/>
            <person name="Cao H."/>
            <person name="Cha H."/>
            <person name="Lin T."/>
            <person name="Zhou Q."/>
            <person name="Shang Y."/>
            <person name="Li Y."/>
            <person name="Ivanov S."/>
            <person name="Sharma T."/>
            <person name="Velzen R.V."/>
            <person name="Ruijter N.D."/>
            <person name="Aanen D.K."/>
            <person name="Win J."/>
            <person name="Kamoun S."/>
            <person name="Bisseling T."/>
            <person name="Huang S."/>
        </authorList>
    </citation>
    <scope>NUCLEOTIDE SEQUENCE [LARGE SCALE GENOMIC DNA]</scope>
    <source>
        <strain evidence="3">DAOM197198w</strain>
    </source>
</reference>
<dbReference type="PANTHER" id="PTHR18934">
    <property type="entry name" value="ATP-DEPENDENT RNA HELICASE"/>
    <property type="match status" value="1"/>
</dbReference>
<dbReference type="GO" id="GO:0003723">
    <property type="term" value="F:RNA binding"/>
    <property type="evidence" value="ECO:0007669"/>
    <property type="project" value="TreeGrafter"/>
</dbReference>
<dbReference type="EMBL" id="JEMT01014709">
    <property type="protein sequence ID" value="EXX73375.1"/>
    <property type="molecule type" value="Genomic_DNA"/>
</dbReference>
<dbReference type="Proteomes" id="UP000022910">
    <property type="component" value="Unassembled WGS sequence"/>
</dbReference>